<accession>A0A4Y7TY90</accession>
<dbReference type="EMBL" id="QPFP01000002">
    <property type="protein sequence ID" value="TEB38572.1"/>
    <property type="molecule type" value="Genomic_DNA"/>
</dbReference>
<evidence type="ECO:0000313" key="3">
    <source>
        <dbReference type="Proteomes" id="UP000298030"/>
    </source>
</evidence>
<comment type="caution">
    <text evidence="2">The sequence shown here is derived from an EMBL/GenBank/DDBJ whole genome shotgun (WGS) entry which is preliminary data.</text>
</comment>
<sequence>MPKSPPVKQARRKLGAISVYNARHRRLKASQDKAITDSSHPVLSLSVIGGAGSEKSSTRGGLDGSDAGPSEAVLISAGTFASGSKHDTAYSHARPQTSTSSEDLPRTASLMAVHPPSSLLALDLIKTLRGDELQPASFSTSFGDVRENGIQSEDRDAHIWDIASDIVDIQLGQIRLGCNVAESLQLISHLVRLHNQQAERESRDNKEGLNVAFIGFLWKPPNAMVIVTRRITSPISGRPTVLTLHSWTQ</sequence>
<feature type="region of interest" description="Disordered" evidence="1">
    <location>
        <begin position="49"/>
        <end position="68"/>
    </location>
</feature>
<reference evidence="2 3" key="1">
    <citation type="journal article" date="2019" name="Nat. Ecol. Evol.">
        <title>Megaphylogeny resolves global patterns of mushroom evolution.</title>
        <authorList>
            <person name="Varga T."/>
            <person name="Krizsan K."/>
            <person name="Foldi C."/>
            <person name="Dima B."/>
            <person name="Sanchez-Garcia M."/>
            <person name="Sanchez-Ramirez S."/>
            <person name="Szollosi G.J."/>
            <person name="Szarkandi J.G."/>
            <person name="Papp V."/>
            <person name="Albert L."/>
            <person name="Andreopoulos W."/>
            <person name="Angelini C."/>
            <person name="Antonin V."/>
            <person name="Barry K.W."/>
            <person name="Bougher N.L."/>
            <person name="Buchanan P."/>
            <person name="Buyck B."/>
            <person name="Bense V."/>
            <person name="Catcheside P."/>
            <person name="Chovatia M."/>
            <person name="Cooper J."/>
            <person name="Damon W."/>
            <person name="Desjardin D."/>
            <person name="Finy P."/>
            <person name="Geml J."/>
            <person name="Haridas S."/>
            <person name="Hughes K."/>
            <person name="Justo A."/>
            <person name="Karasinski D."/>
            <person name="Kautmanova I."/>
            <person name="Kiss B."/>
            <person name="Kocsube S."/>
            <person name="Kotiranta H."/>
            <person name="LaButti K.M."/>
            <person name="Lechner B.E."/>
            <person name="Liimatainen K."/>
            <person name="Lipzen A."/>
            <person name="Lukacs Z."/>
            <person name="Mihaltcheva S."/>
            <person name="Morgado L.N."/>
            <person name="Niskanen T."/>
            <person name="Noordeloos M.E."/>
            <person name="Ohm R.A."/>
            <person name="Ortiz-Santana B."/>
            <person name="Ovrebo C."/>
            <person name="Racz N."/>
            <person name="Riley R."/>
            <person name="Savchenko A."/>
            <person name="Shiryaev A."/>
            <person name="Soop K."/>
            <person name="Spirin V."/>
            <person name="Szebenyi C."/>
            <person name="Tomsovsky M."/>
            <person name="Tulloss R.E."/>
            <person name="Uehling J."/>
            <person name="Grigoriev I.V."/>
            <person name="Vagvolgyi C."/>
            <person name="Papp T."/>
            <person name="Martin F.M."/>
            <person name="Miettinen O."/>
            <person name="Hibbett D.S."/>
            <person name="Nagy L.G."/>
        </authorList>
    </citation>
    <scope>NUCLEOTIDE SEQUENCE [LARGE SCALE GENOMIC DNA]</scope>
    <source>
        <strain evidence="2 3">FP101781</strain>
    </source>
</reference>
<keyword evidence="3" id="KW-1185">Reference proteome</keyword>
<dbReference type="Proteomes" id="UP000298030">
    <property type="component" value="Unassembled WGS sequence"/>
</dbReference>
<proteinExistence type="predicted"/>
<dbReference type="AlphaFoldDB" id="A0A4Y7TY90"/>
<protein>
    <submittedName>
        <fullName evidence="2">Uncharacterized protein</fullName>
    </submittedName>
</protein>
<feature type="region of interest" description="Disordered" evidence="1">
    <location>
        <begin position="83"/>
        <end position="105"/>
    </location>
</feature>
<evidence type="ECO:0000313" key="2">
    <source>
        <dbReference type="EMBL" id="TEB38572.1"/>
    </source>
</evidence>
<name>A0A4Y7TY90_COPMI</name>
<evidence type="ECO:0000256" key="1">
    <source>
        <dbReference type="SAM" id="MobiDB-lite"/>
    </source>
</evidence>
<gene>
    <name evidence="2" type="ORF">FA13DRAFT_1784891</name>
</gene>
<organism evidence="2 3">
    <name type="scientific">Coprinellus micaceus</name>
    <name type="common">Glistening ink-cap mushroom</name>
    <name type="synonym">Coprinus micaceus</name>
    <dbReference type="NCBI Taxonomy" id="71717"/>
    <lineage>
        <taxon>Eukaryota</taxon>
        <taxon>Fungi</taxon>
        <taxon>Dikarya</taxon>
        <taxon>Basidiomycota</taxon>
        <taxon>Agaricomycotina</taxon>
        <taxon>Agaricomycetes</taxon>
        <taxon>Agaricomycetidae</taxon>
        <taxon>Agaricales</taxon>
        <taxon>Agaricineae</taxon>
        <taxon>Psathyrellaceae</taxon>
        <taxon>Coprinellus</taxon>
    </lineage>
</organism>